<dbReference type="SMART" id="SM00248">
    <property type="entry name" value="ANK"/>
    <property type="match status" value="5"/>
</dbReference>
<dbReference type="OrthoDB" id="5362512at2759"/>
<evidence type="ECO:0000256" key="3">
    <source>
        <dbReference type="PROSITE-ProRule" id="PRU00023"/>
    </source>
</evidence>
<feature type="domain" description="Protein kinase" evidence="5">
    <location>
        <begin position="952"/>
        <end position="1240"/>
    </location>
</feature>
<feature type="compositionally biased region" description="Low complexity" evidence="4">
    <location>
        <begin position="20"/>
        <end position="29"/>
    </location>
</feature>
<dbReference type="Gene3D" id="1.25.40.20">
    <property type="entry name" value="Ankyrin repeat-containing domain"/>
    <property type="match status" value="3"/>
</dbReference>
<feature type="repeat" description="ANK" evidence="3">
    <location>
        <begin position="1420"/>
        <end position="1452"/>
    </location>
</feature>
<dbReference type="InterPro" id="IPR036770">
    <property type="entry name" value="Ankyrin_rpt-contain_sf"/>
</dbReference>
<evidence type="ECO:0000313" key="6">
    <source>
        <dbReference type="EMBL" id="KAF7128558.1"/>
    </source>
</evidence>
<evidence type="ECO:0000259" key="5">
    <source>
        <dbReference type="PROSITE" id="PS50011"/>
    </source>
</evidence>
<keyword evidence="1" id="KW-0677">Repeat</keyword>
<dbReference type="PANTHER" id="PTHR24189:SF50">
    <property type="entry name" value="ANKYRIN REPEAT AND SOCS BOX PROTEIN 2"/>
    <property type="match status" value="1"/>
</dbReference>
<dbReference type="InterPro" id="IPR050745">
    <property type="entry name" value="Multifunctional_regulatory"/>
</dbReference>
<dbReference type="PROSITE" id="PS00108">
    <property type="entry name" value="PROTEIN_KINASE_ST"/>
    <property type="match status" value="1"/>
</dbReference>
<reference evidence="6" key="1">
    <citation type="submission" date="2020-06" db="EMBL/GenBank/DDBJ databases">
        <title>Draft genome sequences of strains closely related to Aspergillus parafelis and Aspergillus hiratsukae.</title>
        <authorList>
            <person name="Dos Santos R.A.C."/>
            <person name="Rivero-Menendez O."/>
            <person name="Steenwyk J.L."/>
            <person name="Mead M.E."/>
            <person name="Goldman G.H."/>
            <person name="Alastruey-Izquierdo A."/>
            <person name="Rokas A."/>
        </authorList>
    </citation>
    <scope>NUCLEOTIDE SEQUENCE</scope>
    <source>
        <strain evidence="6">CNM-CM5793</strain>
    </source>
</reference>
<dbReference type="InterPro" id="IPR000719">
    <property type="entry name" value="Prot_kinase_dom"/>
</dbReference>
<dbReference type="EMBL" id="JACBAD010001916">
    <property type="protein sequence ID" value="KAF7128558.1"/>
    <property type="molecule type" value="Genomic_DNA"/>
</dbReference>
<dbReference type="PROSITE" id="PS50011">
    <property type="entry name" value="PROTEIN_KINASE_DOM"/>
    <property type="match status" value="1"/>
</dbReference>
<sequence>MAQKTRFRDRLSHLFKKKPSSSAVSSESSIILVDAPTPDQNATSNAATPSVTPSVSQRADSQQKSSTAPPPAASQSTAQPPNPAPSATAPAQPTAKATGETTLVGNDTSEAWAAFGPERPPEQRQGKQRKKLFGQRKTEGGPSSNAAAGSSKNQEPNKEGAAAGSSDKQEANKEGAAAGSSDKQEANKEGDVPDFRVRVDKKYWPAFDPGEGGSTLHGTGSLFYDFTSGLHGQWGRGADFGPGYFGNQLFYSEKWSSGTEYPVPSRLFDLVQRRVVESQEVGSRVRYAVVSHVWGRTRNVDGEKYGVDWKIPISSEDKLEKILEAARVVIGERYIWMDVLCLDQRRKNELEIAQMKAYFGNATGCLVWLDDAFEQGNWNEILGAIKEINEFFRLDEYSVPTVSVASMFGPNSSYIDRKFDSIEAFRWIGKILLIEKAPWFKRVWTLQEGVLPDNVFFCTPERYMTSASTFFQTVGLCEQIAKLLLDMGLMEGFAINLELQKSELYKMLKLRQLYRTGDISFWHLVQAVRSRECTYEQDRVFGVCGLVHGTIPIINYDRSVQGLLDDLFKAYVDDGDFSACLFVGGRSLTPDKEISMGYISPGAARHDETHLLVLAENGLRMTNVGFDWVTKAYCVFSSPSEGKLFDWSRHFPAPLYTDQETQKAMALAWGMPTNTIKIGKDDPMDIVVGAWAAWGSMSGLGRSEGSDLIMKAFGEEFTEAYYQLEPQGLLTWTKAMHLALDRNDSAIVLIWTTHSEVQVAVVSEPVEGRVMVVTPSSYAEHPGRGCLICQQLPNGSIRKIGIGLGKAIKVPSTDYGIMADSDPIDKALAGLIPPLDPLIDPRAQKPFPDSLYPRVTRLLELSGKESWSLRPRTYTLLRFINRLDAMNSFVNEGLYDISLPYSERMLPDGLKGASARAKFVELQCLVLSEQAADVESGDGRHRHFATDGDDYFTPIRPLGRGGFGEVDLVWSRLSRNEFARKRMLRGRTFAKNRDALATFERELETLKRLSHHHLVKYIGSYSDPKYVALIMSPVAQCNLAEYLAMMPFPNENRVNIRQYFGCLTAALVYLHENRIRHKDLKPSNILIYMGKVLITDFGTALDWKDRERSTTDQLPMAITPRYSAPEVLAWKPRNSSADVYSLGVTFLEMFTVLRGDTIEVMDRFYQGQVEKNERDNIQPFMHSNYAITELWLEHLAGRPNPAFDNEPIPWIQAMIKENPADRLTAAQILELIRASKGDFHGSCCSQDDEYASDSSYEGSIVDDGISSDDTATRLLGDAGYDTRSWRFDRGLALRWAAGEGSTAVVRLLLGNGAPVGGKELDGWTALHAAASRGHVSVVKLLLEAGADVDTTMEGGWTALLFAARAGHARVAKLLLHRGAKVTMKTDTGWTALHWASRAGHEEIVRMLLSKGADMEGADKHGHRPLHLAARQGHADVVRLLVERGADRESKDKNGRTALRWAMDNQHREAVNALKK</sequence>
<feature type="compositionally biased region" description="Basic and acidic residues" evidence="4">
    <location>
        <begin position="182"/>
        <end position="194"/>
    </location>
</feature>
<feature type="compositionally biased region" description="Polar residues" evidence="4">
    <location>
        <begin position="99"/>
        <end position="109"/>
    </location>
</feature>
<protein>
    <recommendedName>
        <fullName evidence="5">Protein kinase domain-containing protein</fullName>
    </recommendedName>
</protein>
<dbReference type="Pfam" id="PF06985">
    <property type="entry name" value="HET"/>
    <property type="match status" value="1"/>
</dbReference>
<dbReference type="CDD" id="cd00180">
    <property type="entry name" value="PKc"/>
    <property type="match status" value="1"/>
</dbReference>
<feature type="compositionally biased region" description="Polar residues" evidence="4">
    <location>
        <begin position="38"/>
        <end position="60"/>
    </location>
</feature>
<dbReference type="GO" id="GO:0004672">
    <property type="term" value="F:protein kinase activity"/>
    <property type="evidence" value="ECO:0007669"/>
    <property type="project" value="InterPro"/>
</dbReference>
<dbReference type="InterPro" id="IPR002110">
    <property type="entry name" value="Ankyrin_rpt"/>
</dbReference>
<dbReference type="SUPFAM" id="SSF48403">
    <property type="entry name" value="Ankyrin repeat"/>
    <property type="match status" value="1"/>
</dbReference>
<organism evidence="6 7">
    <name type="scientific">Aspergillus hiratsukae</name>
    <dbReference type="NCBI Taxonomy" id="1194566"/>
    <lineage>
        <taxon>Eukaryota</taxon>
        <taxon>Fungi</taxon>
        <taxon>Dikarya</taxon>
        <taxon>Ascomycota</taxon>
        <taxon>Pezizomycotina</taxon>
        <taxon>Eurotiomycetes</taxon>
        <taxon>Eurotiomycetidae</taxon>
        <taxon>Eurotiales</taxon>
        <taxon>Aspergillaceae</taxon>
        <taxon>Aspergillus</taxon>
        <taxon>Aspergillus subgen. Fumigati</taxon>
    </lineage>
</organism>
<dbReference type="PRINTS" id="PR01415">
    <property type="entry name" value="ANKYRIN"/>
</dbReference>
<dbReference type="PROSITE" id="PS50297">
    <property type="entry name" value="ANK_REP_REGION"/>
    <property type="match status" value="4"/>
</dbReference>
<dbReference type="PANTHER" id="PTHR24189">
    <property type="entry name" value="MYOTROPHIN"/>
    <property type="match status" value="1"/>
</dbReference>
<keyword evidence="7" id="KW-1185">Reference proteome</keyword>
<dbReference type="Gene3D" id="1.10.510.10">
    <property type="entry name" value="Transferase(Phosphotransferase) domain 1"/>
    <property type="match status" value="1"/>
</dbReference>
<feature type="repeat" description="ANK" evidence="3">
    <location>
        <begin position="1354"/>
        <end position="1386"/>
    </location>
</feature>
<evidence type="ECO:0000256" key="1">
    <source>
        <dbReference type="ARBA" id="ARBA00022737"/>
    </source>
</evidence>
<name>A0A8H6PE71_9EURO</name>
<dbReference type="Proteomes" id="UP000630445">
    <property type="component" value="Unassembled WGS sequence"/>
</dbReference>
<feature type="repeat" description="ANK" evidence="3">
    <location>
        <begin position="1387"/>
        <end position="1419"/>
    </location>
</feature>
<proteinExistence type="predicted"/>
<feature type="compositionally biased region" description="Low complexity" evidence="4">
    <location>
        <begin position="62"/>
        <end position="98"/>
    </location>
</feature>
<dbReference type="PROSITE" id="PS50088">
    <property type="entry name" value="ANK_REPEAT"/>
    <property type="match status" value="4"/>
</dbReference>
<evidence type="ECO:0000256" key="2">
    <source>
        <dbReference type="ARBA" id="ARBA00023043"/>
    </source>
</evidence>
<comment type="caution">
    <text evidence="6">The sequence shown here is derived from an EMBL/GenBank/DDBJ whole genome shotgun (WGS) entry which is preliminary data.</text>
</comment>
<dbReference type="GO" id="GO:0005524">
    <property type="term" value="F:ATP binding"/>
    <property type="evidence" value="ECO:0007669"/>
    <property type="project" value="InterPro"/>
</dbReference>
<evidence type="ECO:0000256" key="4">
    <source>
        <dbReference type="SAM" id="MobiDB-lite"/>
    </source>
</evidence>
<accession>A0A8H6PE71</accession>
<feature type="compositionally biased region" description="Basic and acidic residues" evidence="4">
    <location>
        <begin position="1"/>
        <end position="12"/>
    </location>
</feature>
<keyword evidence="2 3" id="KW-0040">ANK repeat</keyword>
<dbReference type="InterPro" id="IPR011009">
    <property type="entry name" value="Kinase-like_dom_sf"/>
</dbReference>
<gene>
    <name evidence="6" type="ORF">CNMCM5793_003346</name>
</gene>
<dbReference type="InterPro" id="IPR008271">
    <property type="entry name" value="Ser/Thr_kinase_AS"/>
</dbReference>
<dbReference type="Pfam" id="PF12796">
    <property type="entry name" value="Ank_2"/>
    <property type="match status" value="2"/>
</dbReference>
<evidence type="ECO:0000313" key="7">
    <source>
        <dbReference type="Proteomes" id="UP000630445"/>
    </source>
</evidence>
<dbReference type="Pfam" id="PF00069">
    <property type="entry name" value="Pkinase"/>
    <property type="match status" value="1"/>
</dbReference>
<dbReference type="SUPFAM" id="SSF56112">
    <property type="entry name" value="Protein kinase-like (PK-like)"/>
    <property type="match status" value="1"/>
</dbReference>
<feature type="compositionally biased region" description="Low complexity" evidence="4">
    <location>
        <begin position="140"/>
        <end position="151"/>
    </location>
</feature>
<dbReference type="InterPro" id="IPR010730">
    <property type="entry name" value="HET"/>
</dbReference>
<feature type="region of interest" description="Disordered" evidence="4">
    <location>
        <begin position="1"/>
        <end position="194"/>
    </location>
</feature>
<feature type="repeat" description="ANK" evidence="3">
    <location>
        <begin position="1321"/>
        <end position="1353"/>
    </location>
</feature>
<dbReference type="SMART" id="SM00220">
    <property type="entry name" value="S_TKc"/>
    <property type="match status" value="1"/>
</dbReference>